<protein>
    <recommendedName>
        <fullName evidence="1">HTH luxR-type domain-containing protein</fullName>
    </recommendedName>
</protein>
<organism evidence="2 3">
    <name type="scientific">Aquella oligotrophica</name>
    <dbReference type="NCBI Taxonomy" id="2067065"/>
    <lineage>
        <taxon>Bacteria</taxon>
        <taxon>Pseudomonadati</taxon>
        <taxon>Pseudomonadota</taxon>
        <taxon>Betaproteobacteria</taxon>
        <taxon>Neisseriales</taxon>
        <taxon>Neisseriaceae</taxon>
        <taxon>Aquella</taxon>
    </lineage>
</organism>
<dbReference type="RefSeq" id="WP_102951270.1">
    <property type="nucleotide sequence ID" value="NZ_CP024847.1"/>
</dbReference>
<reference evidence="3" key="1">
    <citation type="submission" date="2017-11" db="EMBL/GenBank/DDBJ databases">
        <authorList>
            <person name="Chan K.G."/>
            <person name="Lee L.S."/>
        </authorList>
    </citation>
    <scope>NUCLEOTIDE SEQUENCE [LARGE SCALE GENOMIC DNA]</scope>
    <source>
        <strain evidence="3">DSM 100970</strain>
    </source>
</reference>
<dbReference type="InterPro" id="IPR000792">
    <property type="entry name" value="Tscrpt_reg_LuxR_C"/>
</dbReference>
<dbReference type="PRINTS" id="PR00038">
    <property type="entry name" value="HTHLUXR"/>
</dbReference>
<dbReference type="KEGG" id="nba:CUN60_06570"/>
<dbReference type="OrthoDB" id="9758570at2"/>
<dbReference type="SUPFAM" id="SSF46894">
    <property type="entry name" value="C-terminal effector domain of the bipartite response regulators"/>
    <property type="match status" value="1"/>
</dbReference>
<dbReference type="EMBL" id="CP024847">
    <property type="protein sequence ID" value="AUR51974.1"/>
    <property type="molecule type" value="Genomic_DNA"/>
</dbReference>
<gene>
    <name evidence="2" type="ORF">CUN60_06570</name>
</gene>
<dbReference type="GO" id="GO:0003677">
    <property type="term" value="F:DNA binding"/>
    <property type="evidence" value="ECO:0007669"/>
    <property type="project" value="InterPro"/>
</dbReference>
<evidence type="ECO:0000313" key="3">
    <source>
        <dbReference type="Proteomes" id="UP000236655"/>
    </source>
</evidence>
<evidence type="ECO:0000259" key="1">
    <source>
        <dbReference type="SMART" id="SM00421"/>
    </source>
</evidence>
<keyword evidence="3" id="KW-1185">Reference proteome</keyword>
<dbReference type="Pfam" id="PF00196">
    <property type="entry name" value="GerE"/>
    <property type="match status" value="1"/>
</dbReference>
<name>A0A2I7N685_9NEIS</name>
<dbReference type="InterPro" id="IPR016032">
    <property type="entry name" value="Sig_transdc_resp-reg_C-effctor"/>
</dbReference>
<feature type="domain" description="HTH luxR-type" evidence="1">
    <location>
        <begin position="171"/>
        <end position="230"/>
    </location>
</feature>
<sequence length="265" mass="30183">MQSTDIDNDYADYLQNHIIANFKKIIDKDIYSLIINQRHQIEICTNKSAQSVGLNTWEDLRGFSFLNFSDKEAISKIFKKAYFSVLQNDIEQYARKLITLQKIVFESCRVVQFIDMLPYNEQFINYITTYTPLLHPDGTVVAIQSYSIQSYVLRFQGHISDPNGGNQTDIKGKFTNRELEILFLLSNGATQDQIAQILNISRGTIAAVVSNQLCPKFNIAGANTKLLMEAAINAGMYKNIPQSLWRPSLIILNHDLSEMIVESEL</sequence>
<dbReference type="GO" id="GO:0006355">
    <property type="term" value="P:regulation of DNA-templated transcription"/>
    <property type="evidence" value="ECO:0007669"/>
    <property type="project" value="InterPro"/>
</dbReference>
<proteinExistence type="predicted"/>
<dbReference type="SMART" id="SM00421">
    <property type="entry name" value="HTH_LUXR"/>
    <property type="match status" value="1"/>
</dbReference>
<evidence type="ECO:0000313" key="2">
    <source>
        <dbReference type="EMBL" id="AUR51974.1"/>
    </source>
</evidence>
<dbReference type="AlphaFoldDB" id="A0A2I7N685"/>
<dbReference type="Proteomes" id="UP000236655">
    <property type="component" value="Chromosome"/>
</dbReference>
<dbReference type="Gene3D" id="1.10.10.10">
    <property type="entry name" value="Winged helix-like DNA-binding domain superfamily/Winged helix DNA-binding domain"/>
    <property type="match status" value="1"/>
</dbReference>
<accession>A0A2I7N685</accession>
<dbReference type="InterPro" id="IPR036388">
    <property type="entry name" value="WH-like_DNA-bd_sf"/>
</dbReference>